<dbReference type="GO" id="GO:0120537">
    <property type="term" value="F:3-demethylubiquinone 3-O-methyltransferase activity"/>
    <property type="evidence" value="ECO:0007669"/>
    <property type="project" value="RHEA"/>
</dbReference>
<dbReference type="GO" id="GO:0031314">
    <property type="term" value="C:extrinsic component of mitochondrial inner membrane"/>
    <property type="evidence" value="ECO:0007669"/>
    <property type="project" value="UniProtKB-UniRule"/>
</dbReference>
<feature type="binding site" evidence="5">
    <location>
        <position position="125"/>
    </location>
    <ligand>
        <name>S-adenosyl-L-methionine</name>
        <dbReference type="ChEBI" id="CHEBI:59789"/>
    </ligand>
</feature>
<proteinExistence type="inferred from homology"/>
<reference evidence="6" key="1">
    <citation type="submission" date="2015-11" db="EMBL/GenBank/DDBJ databases">
        <title>De novo transcriptome assembly of four potential Pierce s Disease insect vectors from Arizona vineyards.</title>
        <authorList>
            <person name="Tassone E.E."/>
        </authorList>
    </citation>
    <scope>NUCLEOTIDE SEQUENCE</scope>
</reference>
<keyword evidence="5" id="KW-0472">Membrane</keyword>
<dbReference type="EC" id="2.1.1.114" evidence="5"/>
<comment type="function">
    <text evidence="5">O-methyltransferase required for two non-consecutive steps during ubiquinone biosynthesis. Catalyzes the 2 O-methylation of 3,4-dihydroxy-5-(all-trans-polyprenyl)benzoic acid into 4-hydroxy-3-methoxy-5-(all-trans-polyprenyl)benzoic acid. Also catalyzes the last step of ubiquinone biosynthesis by mediating methylation of 3-demethylubiquinone into ubiquinone. Also able to mediate the methylation of 3-demethylubiquinol into ubiquinol.</text>
</comment>
<keyword evidence="5" id="KW-0479">Metal-binding</keyword>
<comment type="catalytic activity">
    <reaction evidence="5">
        <text>a 3,4-dihydroxy-5-(all-trans-polyprenyl)benzoate + S-adenosyl-L-methionine = a 4-hydroxy-3-methoxy-5-(all-trans-polyprenyl)benzoate + S-adenosyl-L-homocysteine + H(+)</text>
        <dbReference type="Rhea" id="RHEA:44452"/>
        <dbReference type="Rhea" id="RHEA-COMP:10930"/>
        <dbReference type="Rhea" id="RHEA-COMP:10931"/>
        <dbReference type="ChEBI" id="CHEBI:15378"/>
        <dbReference type="ChEBI" id="CHEBI:57856"/>
        <dbReference type="ChEBI" id="CHEBI:59789"/>
        <dbReference type="ChEBI" id="CHEBI:64694"/>
        <dbReference type="ChEBI" id="CHEBI:84443"/>
        <dbReference type="EC" id="2.1.1.114"/>
    </reaction>
</comment>
<keyword evidence="3 5" id="KW-0831">Ubiquinone biosynthesis</keyword>
<feature type="binding site" evidence="5">
    <location>
        <position position="197"/>
    </location>
    <ligand>
        <name>Mg(2+)</name>
        <dbReference type="ChEBI" id="CHEBI:18420"/>
    </ligand>
</feature>
<dbReference type="HAMAP" id="MF_00472">
    <property type="entry name" value="UbiG"/>
    <property type="match status" value="1"/>
</dbReference>
<dbReference type="UniPathway" id="UPA00232"/>
<dbReference type="Gene3D" id="3.40.50.150">
    <property type="entry name" value="Vaccinia Virus protein VP39"/>
    <property type="match status" value="1"/>
</dbReference>
<dbReference type="EC" id="2.1.1.-" evidence="5"/>
<keyword evidence="1 5" id="KW-0489">Methyltransferase</keyword>
<feature type="binding site" evidence="5">
    <location>
        <position position="90"/>
    </location>
    <ligand>
        <name>S-adenosyl-L-methionine</name>
        <dbReference type="ChEBI" id="CHEBI:59789"/>
    </ligand>
</feature>
<evidence type="ECO:0000256" key="1">
    <source>
        <dbReference type="ARBA" id="ARBA00022603"/>
    </source>
</evidence>
<name>A0A1B6FXD2_9HEMI</name>
<evidence type="ECO:0000256" key="3">
    <source>
        <dbReference type="ARBA" id="ARBA00022688"/>
    </source>
</evidence>
<comment type="catalytic activity">
    <reaction evidence="5">
        <text>a 3-demethylubiquinone + S-adenosyl-L-methionine = a ubiquinone + S-adenosyl-L-homocysteine</text>
        <dbReference type="Rhea" id="RHEA:81215"/>
        <dbReference type="Rhea" id="RHEA-COMP:9565"/>
        <dbReference type="Rhea" id="RHEA-COMP:19654"/>
        <dbReference type="ChEBI" id="CHEBI:16389"/>
        <dbReference type="ChEBI" id="CHEBI:57856"/>
        <dbReference type="ChEBI" id="CHEBI:59789"/>
        <dbReference type="ChEBI" id="CHEBI:231825"/>
    </reaction>
</comment>
<accession>A0A1B6FXD2</accession>
<feature type="binding site" evidence="5">
    <location>
        <position position="196"/>
    </location>
    <ligand>
        <name>Mg(2+)</name>
        <dbReference type="ChEBI" id="CHEBI:18420"/>
    </ligand>
</feature>
<keyword evidence="5" id="KW-0460">Magnesium</keyword>
<dbReference type="EC" id="2.1.1.64" evidence="5"/>
<dbReference type="GO" id="GO:0010420">
    <property type="term" value="F:polyprenyldihydroxybenzoate methyltransferase activity"/>
    <property type="evidence" value="ECO:0007669"/>
    <property type="project" value="UniProtKB-UniRule"/>
</dbReference>
<dbReference type="Pfam" id="PF13489">
    <property type="entry name" value="Methyltransf_23"/>
    <property type="match status" value="1"/>
</dbReference>
<dbReference type="GO" id="GO:0032259">
    <property type="term" value="P:methylation"/>
    <property type="evidence" value="ECO:0007669"/>
    <property type="project" value="UniProtKB-KW"/>
</dbReference>
<keyword evidence="5" id="KW-0496">Mitochondrion</keyword>
<dbReference type="PANTHER" id="PTHR43464">
    <property type="entry name" value="METHYLTRANSFERASE"/>
    <property type="match status" value="1"/>
</dbReference>
<feature type="binding site" evidence="5">
    <location>
        <position position="146"/>
    </location>
    <ligand>
        <name>S-adenosyl-L-methionine</name>
        <dbReference type="ChEBI" id="CHEBI:59789"/>
    </ligand>
</feature>
<sequence>MVVFSSPSIRRYFLVEFSDVVKRSFWSSRLYYCKEGKTKNMESTKAGSIDKTDVNYHYDIREVKHHETMAKEWWDPQGSMKALHAMNDLRIPFIKNGLVNSHRLKALEVKNKVKFLEGIKILDIGCGGGILTEALARLGGSVTGIDPSEQLIAVARAHALSQQNATSPSYTATTVEQYAPSVRAQYDVAVASEVIEHVPDKDSFLAATVATLKLGGSLFLTTPNRTLFSWLGGIVMAENVLNIVPKGTHNYSKFIKPAELSALLEKYGCSVQLVNGMFYDPVRNRWMWSPTKAFIYAIHAIKIKDLTR</sequence>
<evidence type="ECO:0000256" key="4">
    <source>
        <dbReference type="ARBA" id="ARBA00022691"/>
    </source>
</evidence>
<dbReference type="InterPro" id="IPR010233">
    <property type="entry name" value="UbiG_MeTrfase"/>
</dbReference>
<comment type="similarity">
    <text evidence="5">Belongs to the class I-like SAM-binding methyltransferase superfamily. UbiG/COQ3 family.</text>
</comment>
<comment type="cofactor">
    <cofactor evidence="5">
        <name>Mg(2+)</name>
        <dbReference type="ChEBI" id="CHEBI:18420"/>
    </cofactor>
</comment>
<organism evidence="6">
    <name type="scientific">Cuerna arida</name>
    <dbReference type="NCBI Taxonomy" id="1464854"/>
    <lineage>
        <taxon>Eukaryota</taxon>
        <taxon>Metazoa</taxon>
        <taxon>Ecdysozoa</taxon>
        <taxon>Arthropoda</taxon>
        <taxon>Hexapoda</taxon>
        <taxon>Insecta</taxon>
        <taxon>Pterygota</taxon>
        <taxon>Neoptera</taxon>
        <taxon>Paraneoptera</taxon>
        <taxon>Hemiptera</taxon>
        <taxon>Auchenorrhyncha</taxon>
        <taxon>Membracoidea</taxon>
        <taxon>Cicadellidae</taxon>
        <taxon>Cicadellinae</taxon>
        <taxon>Proconiini</taxon>
        <taxon>Cuerna</taxon>
    </lineage>
</organism>
<evidence type="ECO:0000256" key="2">
    <source>
        <dbReference type="ARBA" id="ARBA00022679"/>
    </source>
</evidence>
<comment type="pathway">
    <text evidence="5">Cofactor biosynthesis; ubiquinone biosynthesis.</text>
</comment>
<protein>
    <recommendedName>
        <fullName evidence="5">Ubiquinone biosynthesis O-methyltransferase, mitochondrial</fullName>
    </recommendedName>
    <alternativeName>
        <fullName evidence="5">3-demethylubiquinol 3-O-methyltransferase</fullName>
        <ecNumber evidence="5">2.1.1.64</ecNumber>
    </alternativeName>
    <alternativeName>
        <fullName evidence="5">3-demethylubiquinone 3-O-methyltransferase</fullName>
        <ecNumber evidence="5">2.1.1.-</ecNumber>
    </alternativeName>
    <alternativeName>
        <fullName evidence="5">Polyprenyldihydroxybenzoate methyltransferase</fullName>
        <ecNumber evidence="5">2.1.1.114</ecNumber>
    </alternativeName>
</protein>
<gene>
    <name evidence="5" type="primary">coq3</name>
    <name evidence="6" type="ORF">g.20944</name>
</gene>
<keyword evidence="5" id="KW-0999">Mitochondrion inner membrane</keyword>
<dbReference type="PANTHER" id="PTHR43464:SF19">
    <property type="entry name" value="UBIQUINONE BIOSYNTHESIS O-METHYLTRANSFERASE, MITOCHONDRIAL"/>
    <property type="match status" value="1"/>
</dbReference>
<dbReference type="AlphaFoldDB" id="A0A1B6FXD2"/>
<comment type="catalytic activity">
    <reaction evidence="5">
        <text>a 3-demethylubiquinol + S-adenosyl-L-methionine = a ubiquinol + S-adenosyl-L-homocysteine + H(+)</text>
        <dbReference type="Rhea" id="RHEA:44380"/>
        <dbReference type="Rhea" id="RHEA-COMP:9566"/>
        <dbReference type="Rhea" id="RHEA-COMP:10914"/>
        <dbReference type="ChEBI" id="CHEBI:15378"/>
        <dbReference type="ChEBI" id="CHEBI:17976"/>
        <dbReference type="ChEBI" id="CHEBI:57856"/>
        <dbReference type="ChEBI" id="CHEBI:59789"/>
        <dbReference type="ChEBI" id="CHEBI:84422"/>
        <dbReference type="EC" id="2.1.1.64"/>
    </reaction>
</comment>
<dbReference type="NCBIfam" id="TIGR01983">
    <property type="entry name" value="UbiG"/>
    <property type="match status" value="1"/>
</dbReference>
<feature type="binding site" evidence="5">
    <location>
        <position position="192"/>
    </location>
    <ligand>
        <name>S-adenosyl-L-methionine</name>
        <dbReference type="ChEBI" id="CHEBI:59789"/>
    </ligand>
</feature>
<comment type="subunit">
    <text evidence="5">Component of a multi-subunit COQ enzyme complex.</text>
</comment>
<evidence type="ECO:0000256" key="5">
    <source>
        <dbReference type="HAMAP-Rule" id="MF_03190"/>
    </source>
</evidence>
<evidence type="ECO:0000313" key="6">
    <source>
        <dbReference type="EMBL" id="JAS54855.1"/>
    </source>
</evidence>
<dbReference type="EMBL" id="GECZ01014914">
    <property type="protein sequence ID" value="JAS54855.1"/>
    <property type="molecule type" value="Transcribed_RNA"/>
</dbReference>
<dbReference type="InterPro" id="IPR029063">
    <property type="entry name" value="SAM-dependent_MTases_sf"/>
</dbReference>
<keyword evidence="4 5" id="KW-0949">S-adenosyl-L-methionine</keyword>
<keyword evidence="2 5" id="KW-0808">Transferase</keyword>
<dbReference type="SUPFAM" id="SSF53335">
    <property type="entry name" value="S-adenosyl-L-methionine-dependent methyltransferases"/>
    <property type="match status" value="1"/>
</dbReference>
<dbReference type="GO" id="GO:0046872">
    <property type="term" value="F:metal ion binding"/>
    <property type="evidence" value="ECO:0007669"/>
    <property type="project" value="UniProtKB-KW"/>
</dbReference>
<dbReference type="CDD" id="cd02440">
    <property type="entry name" value="AdoMet_MTases"/>
    <property type="match status" value="1"/>
</dbReference>
<feature type="binding site" evidence="5">
    <location>
        <position position="193"/>
    </location>
    <ligand>
        <name>Mg(2+)</name>
        <dbReference type="ChEBI" id="CHEBI:18420"/>
    </ligand>
</feature>
<dbReference type="GO" id="GO:0061542">
    <property type="term" value="F:3-demethylubiquinol 3-O-methyltransferase activity"/>
    <property type="evidence" value="ECO:0007669"/>
    <property type="project" value="UniProtKB-UniRule"/>
</dbReference>
<comment type="subcellular location">
    <subcellularLocation>
        <location evidence="5">Mitochondrion inner membrane</location>
        <topology evidence="5">Peripheral membrane protein</topology>
        <orientation evidence="5">Matrix side</orientation>
    </subcellularLocation>
</comment>